<dbReference type="AlphaFoldDB" id="A0AAV5X0C8"/>
<evidence type="ECO:0000313" key="2">
    <source>
        <dbReference type="EMBL" id="GMT37826.1"/>
    </source>
</evidence>
<organism evidence="2 3">
    <name type="scientific">Pristionchus fissidentatus</name>
    <dbReference type="NCBI Taxonomy" id="1538716"/>
    <lineage>
        <taxon>Eukaryota</taxon>
        <taxon>Metazoa</taxon>
        <taxon>Ecdysozoa</taxon>
        <taxon>Nematoda</taxon>
        <taxon>Chromadorea</taxon>
        <taxon>Rhabditida</taxon>
        <taxon>Rhabditina</taxon>
        <taxon>Diplogasteromorpha</taxon>
        <taxon>Diplogasteroidea</taxon>
        <taxon>Neodiplogasteridae</taxon>
        <taxon>Pristionchus</taxon>
    </lineage>
</organism>
<name>A0AAV5X0C8_9BILA</name>
<dbReference type="Proteomes" id="UP001432322">
    <property type="component" value="Unassembled WGS sequence"/>
</dbReference>
<reference evidence="2" key="1">
    <citation type="submission" date="2023-10" db="EMBL/GenBank/DDBJ databases">
        <title>Genome assembly of Pristionchus species.</title>
        <authorList>
            <person name="Yoshida K."/>
            <person name="Sommer R.J."/>
        </authorList>
    </citation>
    <scope>NUCLEOTIDE SEQUENCE</scope>
    <source>
        <strain evidence="2">RS5133</strain>
    </source>
</reference>
<proteinExistence type="predicted"/>
<evidence type="ECO:0000313" key="3">
    <source>
        <dbReference type="Proteomes" id="UP001432322"/>
    </source>
</evidence>
<feature type="compositionally biased region" description="Basic residues" evidence="1">
    <location>
        <begin position="1"/>
        <end position="12"/>
    </location>
</feature>
<sequence length="83" mass="9130">RQRRRLHTTRTRARTDTDPAQGAYHDVLQADSGREGGPLSTAANHLIAAGLFTERGRPASTLTSAHRSIRHGYAHDIVFRAEA</sequence>
<evidence type="ECO:0000256" key="1">
    <source>
        <dbReference type="SAM" id="MobiDB-lite"/>
    </source>
</evidence>
<feature type="non-terminal residue" evidence="2">
    <location>
        <position position="1"/>
    </location>
</feature>
<protein>
    <submittedName>
        <fullName evidence="2">Uncharacterized protein</fullName>
    </submittedName>
</protein>
<keyword evidence="3" id="KW-1185">Reference proteome</keyword>
<feature type="region of interest" description="Disordered" evidence="1">
    <location>
        <begin position="1"/>
        <end position="24"/>
    </location>
</feature>
<comment type="caution">
    <text evidence="2">The sequence shown here is derived from an EMBL/GenBank/DDBJ whole genome shotgun (WGS) entry which is preliminary data.</text>
</comment>
<accession>A0AAV5X0C8</accession>
<dbReference type="EMBL" id="BTSY01000287">
    <property type="protein sequence ID" value="GMT37826.1"/>
    <property type="molecule type" value="Genomic_DNA"/>
</dbReference>
<gene>
    <name evidence="2" type="ORF">PFISCL1PPCAC_29123</name>
</gene>